<gene>
    <name evidence="3" type="primary">Contig4554.g4862</name>
    <name evidence="3" type="ORF">STYLEM_5325</name>
</gene>
<keyword evidence="1" id="KW-0175">Coiled coil</keyword>
<proteinExistence type="predicted"/>
<evidence type="ECO:0000313" key="3">
    <source>
        <dbReference type="EMBL" id="CDW76325.1"/>
    </source>
</evidence>
<evidence type="ECO:0000256" key="2">
    <source>
        <dbReference type="SAM" id="MobiDB-lite"/>
    </source>
</evidence>
<reference evidence="3 4" key="1">
    <citation type="submission" date="2014-06" db="EMBL/GenBank/DDBJ databases">
        <authorList>
            <person name="Swart Estienne"/>
        </authorList>
    </citation>
    <scope>NUCLEOTIDE SEQUENCE [LARGE SCALE GENOMIC DNA]</scope>
    <source>
        <strain evidence="3 4">130c</strain>
    </source>
</reference>
<dbReference type="Proteomes" id="UP000039865">
    <property type="component" value="Unassembled WGS sequence"/>
</dbReference>
<protein>
    <submittedName>
        <fullName evidence="3">Uncharacterized protein</fullName>
    </submittedName>
</protein>
<feature type="region of interest" description="Disordered" evidence="2">
    <location>
        <begin position="1"/>
        <end position="32"/>
    </location>
</feature>
<accession>A0A078A2K8</accession>
<feature type="compositionally biased region" description="Polar residues" evidence="2">
    <location>
        <begin position="11"/>
        <end position="32"/>
    </location>
</feature>
<dbReference type="AlphaFoldDB" id="A0A078A2K8"/>
<feature type="compositionally biased region" description="Basic and acidic residues" evidence="2">
    <location>
        <begin position="1"/>
        <end position="10"/>
    </location>
</feature>
<evidence type="ECO:0000256" key="1">
    <source>
        <dbReference type="SAM" id="Coils"/>
    </source>
</evidence>
<name>A0A078A2K8_STYLE</name>
<feature type="coiled-coil region" evidence="1">
    <location>
        <begin position="139"/>
        <end position="208"/>
    </location>
</feature>
<keyword evidence="4" id="KW-1185">Reference proteome</keyword>
<evidence type="ECO:0000313" key="4">
    <source>
        <dbReference type="Proteomes" id="UP000039865"/>
    </source>
</evidence>
<dbReference type="InParanoid" id="A0A078A2K8"/>
<dbReference type="EMBL" id="CCKQ01005170">
    <property type="protein sequence ID" value="CDW76325.1"/>
    <property type="molecule type" value="Genomic_DNA"/>
</dbReference>
<feature type="coiled-coil region" evidence="1">
    <location>
        <begin position="243"/>
        <end position="270"/>
    </location>
</feature>
<sequence>MKKEIERIRDQNTLLTQKLNGSKPSQQQSSYHIEASNKNNLEQDTYHSRNSPGDNQSFKLSLKKASQSINKTMDYSTQPSSGVGLGLPNINNRTLNRDKSIASYSNRSQLSHLMEGNTVSIKNSNQVANSNILPSLYGVEDFNVQIVKLQHEINQWRTQNTDLEKKLKDSEHKRHEHLRKNLELQKKILDLENQIKQLQQRFKDLMLKKASGILREQFQELEIQHAATLKDLKIFKDKDEKFLQRIEAVKMALKQQNDKYREAMEQERQSMIKQIDNFKLFVAELRTEVKLFVLFYQTQEQKTIIQELRMQVSSLNQQQQYALFVLMCYQFLVT</sequence>
<organism evidence="3 4">
    <name type="scientific">Stylonychia lemnae</name>
    <name type="common">Ciliate</name>
    <dbReference type="NCBI Taxonomy" id="5949"/>
    <lineage>
        <taxon>Eukaryota</taxon>
        <taxon>Sar</taxon>
        <taxon>Alveolata</taxon>
        <taxon>Ciliophora</taxon>
        <taxon>Intramacronucleata</taxon>
        <taxon>Spirotrichea</taxon>
        <taxon>Stichotrichia</taxon>
        <taxon>Sporadotrichida</taxon>
        <taxon>Oxytrichidae</taxon>
        <taxon>Stylonychinae</taxon>
        <taxon>Stylonychia</taxon>
    </lineage>
</organism>